<dbReference type="Proteomes" id="UP001155660">
    <property type="component" value="Chromosome A24"/>
</dbReference>
<dbReference type="InterPro" id="IPR053054">
    <property type="entry name" value="DNA_repair-scaffolding"/>
</dbReference>
<dbReference type="Pfam" id="PF14951">
    <property type="entry name" value="DUF4503"/>
    <property type="match status" value="1"/>
</dbReference>
<organism evidence="3">
    <name type="scientific">Cyprinus carpio</name>
    <name type="common">Common carp</name>
    <dbReference type="NCBI Taxonomy" id="7962"/>
    <lineage>
        <taxon>Eukaryota</taxon>
        <taxon>Metazoa</taxon>
        <taxon>Chordata</taxon>
        <taxon>Craniata</taxon>
        <taxon>Vertebrata</taxon>
        <taxon>Euteleostomi</taxon>
        <taxon>Actinopterygii</taxon>
        <taxon>Neopterygii</taxon>
        <taxon>Teleostei</taxon>
        <taxon>Ostariophysi</taxon>
        <taxon>Cypriniformes</taxon>
        <taxon>Cyprinidae</taxon>
        <taxon>Cyprininae</taxon>
        <taxon>Cyprinus</taxon>
    </lineage>
</organism>
<evidence type="ECO:0000256" key="1">
    <source>
        <dbReference type="SAM" id="MobiDB-lite"/>
    </source>
</evidence>
<dbReference type="GO" id="GO:0000724">
    <property type="term" value="P:double-strand break repair via homologous recombination"/>
    <property type="evidence" value="ECO:0007669"/>
    <property type="project" value="TreeGrafter"/>
</dbReference>
<proteinExistence type="predicted"/>
<dbReference type="GO" id="GO:0070202">
    <property type="term" value="P:regulation of establishment of protein localization to chromosome"/>
    <property type="evidence" value="ECO:0007669"/>
    <property type="project" value="TreeGrafter"/>
</dbReference>
<dbReference type="PANTHER" id="PTHR34347:SF1">
    <property type="entry name" value="DNA REPAIR-SCAFFOLDING PROTEIN"/>
    <property type="match status" value="1"/>
</dbReference>
<dbReference type="GO" id="GO:0000228">
    <property type="term" value="C:nuclear chromosome"/>
    <property type="evidence" value="ECO:0007669"/>
    <property type="project" value="TreeGrafter"/>
</dbReference>
<dbReference type="GO" id="GO:0005654">
    <property type="term" value="C:nucleoplasm"/>
    <property type="evidence" value="ECO:0007669"/>
    <property type="project" value="TreeGrafter"/>
</dbReference>
<dbReference type="AlphaFoldDB" id="A0A9Q9ZQV7"/>
<dbReference type="GeneID" id="109095615"/>
<evidence type="ECO:0000259" key="2">
    <source>
        <dbReference type="Pfam" id="PF14951"/>
    </source>
</evidence>
<accession>A0A9Q9ZQV7</accession>
<reference evidence="3" key="1">
    <citation type="submission" date="2025-08" db="UniProtKB">
        <authorList>
            <consortium name="RefSeq"/>
        </authorList>
    </citation>
    <scope>IDENTIFICATION</scope>
    <source>
        <tissue evidence="3">Muscle</tissue>
    </source>
</reference>
<dbReference type="KEGG" id="ccar:109095615"/>
<gene>
    <name evidence="3" type="primary">LOC109095615</name>
</gene>
<dbReference type="OrthoDB" id="1914453at2759"/>
<protein>
    <submittedName>
        <fullName evidence="3">DNA repair-scaffolding protein-like</fullName>
    </submittedName>
</protein>
<name>A0A9Q9ZQV7_CYPCA</name>
<sequence length="97" mass="10857">MFGEVLLHCVSTESEIQQSFEQLEGRVCLLQALRVTQHLTHGKCSLLFSMIDSLWRPSVDPKSHDDLLQSPSDRVPPSSVQQGHIVPLSGQTETLLY</sequence>
<dbReference type="PANTHER" id="PTHR34347">
    <property type="entry name" value="DNA REPAIR-SCAFFOLDING PROTEIN SPIDR"/>
    <property type="match status" value="1"/>
</dbReference>
<dbReference type="InterPro" id="IPR028032">
    <property type="entry name" value="DUF4503"/>
</dbReference>
<feature type="region of interest" description="Disordered" evidence="1">
    <location>
        <begin position="60"/>
        <end position="84"/>
    </location>
</feature>
<evidence type="ECO:0000313" key="3">
    <source>
        <dbReference type="RefSeq" id="XP_042570592.1"/>
    </source>
</evidence>
<feature type="domain" description="DUF4503" evidence="2">
    <location>
        <begin position="1"/>
        <end position="69"/>
    </location>
</feature>
<dbReference type="RefSeq" id="XP_042570592.1">
    <property type="nucleotide sequence ID" value="XM_042714658.1"/>
</dbReference>